<comment type="caution">
    <text evidence="1">The sequence shown here is derived from an EMBL/GenBank/DDBJ whole genome shotgun (WGS) entry which is preliminary data.</text>
</comment>
<organism evidence="1">
    <name type="scientific">marine sediment metagenome</name>
    <dbReference type="NCBI Taxonomy" id="412755"/>
    <lineage>
        <taxon>unclassified sequences</taxon>
        <taxon>metagenomes</taxon>
        <taxon>ecological metagenomes</taxon>
    </lineage>
</organism>
<evidence type="ECO:0000313" key="1">
    <source>
        <dbReference type="EMBL" id="GAH07496.1"/>
    </source>
</evidence>
<dbReference type="EMBL" id="BART01037426">
    <property type="protein sequence ID" value="GAH07496.1"/>
    <property type="molecule type" value="Genomic_DNA"/>
</dbReference>
<name>X1CGS7_9ZZZZ</name>
<proteinExistence type="predicted"/>
<protein>
    <submittedName>
        <fullName evidence="1">Uncharacterized protein</fullName>
    </submittedName>
</protein>
<feature type="non-terminal residue" evidence="1">
    <location>
        <position position="1"/>
    </location>
</feature>
<gene>
    <name evidence="1" type="ORF">S01H4_62628</name>
</gene>
<sequence>AIKDMPEPLRKAIVSIETEELFDGKGEDKKSIGTAKKIKIHDRLKALEMLGKHLKMFTDVHEIPGVKNLAEQIKAARKRADEVDAKRGKQ</sequence>
<dbReference type="AlphaFoldDB" id="X1CGS7"/>
<accession>X1CGS7</accession>
<reference evidence="1" key="1">
    <citation type="journal article" date="2014" name="Front. Microbiol.">
        <title>High frequency of phylogenetically diverse reductive dehalogenase-homologous genes in deep subseafloor sedimentary metagenomes.</title>
        <authorList>
            <person name="Kawai M."/>
            <person name="Futagami T."/>
            <person name="Toyoda A."/>
            <person name="Takaki Y."/>
            <person name="Nishi S."/>
            <person name="Hori S."/>
            <person name="Arai W."/>
            <person name="Tsubouchi T."/>
            <person name="Morono Y."/>
            <person name="Uchiyama I."/>
            <person name="Ito T."/>
            <person name="Fujiyama A."/>
            <person name="Inagaki F."/>
            <person name="Takami H."/>
        </authorList>
    </citation>
    <scope>NUCLEOTIDE SEQUENCE</scope>
    <source>
        <strain evidence="1">Expedition CK06-06</strain>
    </source>
</reference>